<dbReference type="PANTHER" id="PTHR33169:SF14">
    <property type="entry name" value="TRANSCRIPTIONAL REGULATOR RV3488"/>
    <property type="match status" value="1"/>
</dbReference>
<dbReference type="PANTHER" id="PTHR33169">
    <property type="entry name" value="PADR-FAMILY TRANSCRIPTIONAL REGULATOR"/>
    <property type="match status" value="1"/>
</dbReference>
<dbReference type="AlphaFoldDB" id="A0A917D657"/>
<dbReference type="InterPro" id="IPR036390">
    <property type="entry name" value="WH_DNA-bd_sf"/>
</dbReference>
<feature type="domain" description="Transcription regulator PadR N-terminal" evidence="1">
    <location>
        <begin position="16"/>
        <end position="92"/>
    </location>
</feature>
<evidence type="ECO:0000313" key="3">
    <source>
        <dbReference type="Proteomes" id="UP000637643"/>
    </source>
</evidence>
<reference evidence="2" key="2">
    <citation type="submission" date="2020-09" db="EMBL/GenBank/DDBJ databases">
        <authorList>
            <person name="Sun Q."/>
            <person name="Zhou Y."/>
        </authorList>
    </citation>
    <scope>NUCLEOTIDE SEQUENCE</scope>
    <source>
        <strain evidence="2">CGMCC 1.16134</strain>
    </source>
</reference>
<dbReference type="Pfam" id="PF03551">
    <property type="entry name" value="PadR"/>
    <property type="match status" value="1"/>
</dbReference>
<evidence type="ECO:0000313" key="2">
    <source>
        <dbReference type="EMBL" id="GGG10350.1"/>
    </source>
</evidence>
<reference evidence="2" key="1">
    <citation type="journal article" date="2014" name="Int. J. Syst. Evol. Microbiol.">
        <title>Complete genome sequence of Corynebacterium casei LMG S-19264T (=DSM 44701T), isolated from a smear-ripened cheese.</title>
        <authorList>
            <consortium name="US DOE Joint Genome Institute (JGI-PGF)"/>
            <person name="Walter F."/>
            <person name="Albersmeier A."/>
            <person name="Kalinowski J."/>
            <person name="Ruckert C."/>
        </authorList>
    </citation>
    <scope>NUCLEOTIDE SEQUENCE</scope>
    <source>
        <strain evidence="2">CGMCC 1.16134</strain>
    </source>
</reference>
<dbReference type="InterPro" id="IPR005149">
    <property type="entry name" value="Tscrpt_reg_PadR_N"/>
</dbReference>
<dbReference type="InterPro" id="IPR036388">
    <property type="entry name" value="WH-like_DNA-bd_sf"/>
</dbReference>
<dbReference type="SUPFAM" id="SSF46785">
    <property type="entry name" value="Winged helix' DNA-binding domain"/>
    <property type="match status" value="1"/>
</dbReference>
<dbReference type="Gene3D" id="1.10.10.10">
    <property type="entry name" value="Winged helix-like DNA-binding domain superfamily/Winged helix DNA-binding domain"/>
    <property type="match status" value="1"/>
</dbReference>
<gene>
    <name evidence="2" type="ORF">GCM10010912_63440</name>
</gene>
<dbReference type="RefSeq" id="WP_189031889.1">
    <property type="nucleotide sequence ID" value="NZ_BMKR01000050.1"/>
</dbReference>
<evidence type="ECO:0000259" key="1">
    <source>
        <dbReference type="Pfam" id="PF03551"/>
    </source>
</evidence>
<dbReference type="Proteomes" id="UP000637643">
    <property type="component" value="Unassembled WGS sequence"/>
</dbReference>
<sequence>MEFGKELLKGYIDIILLSLLQDRPMYGYEIAKAVREASGGAFDMKEATLYMALKRLEKQGALEAFWGGDTELSGGGRRKYYRLLAQGEQQLQGSREGWSLFRNLMDSLLGGDKA</sequence>
<protein>
    <submittedName>
        <fullName evidence="2">PadR family transcriptional regulator</fullName>
    </submittedName>
</protein>
<accession>A0A917D657</accession>
<name>A0A917D657_9BACL</name>
<keyword evidence="3" id="KW-1185">Reference proteome</keyword>
<comment type="caution">
    <text evidence="2">The sequence shown here is derived from an EMBL/GenBank/DDBJ whole genome shotgun (WGS) entry which is preliminary data.</text>
</comment>
<dbReference type="EMBL" id="BMKR01000050">
    <property type="protein sequence ID" value="GGG10350.1"/>
    <property type="molecule type" value="Genomic_DNA"/>
</dbReference>
<organism evidence="2 3">
    <name type="scientific">Paenibacillus albidus</name>
    <dbReference type="NCBI Taxonomy" id="2041023"/>
    <lineage>
        <taxon>Bacteria</taxon>
        <taxon>Bacillati</taxon>
        <taxon>Bacillota</taxon>
        <taxon>Bacilli</taxon>
        <taxon>Bacillales</taxon>
        <taxon>Paenibacillaceae</taxon>
        <taxon>Paenibacillus</taxon>
    </lineage>
</organism>
<proteinExistence type="predicted"/>
<dbReference type="InterPro" id="IPR052509">
    <property type="entry name" value="Metal_resp_DNA-bind_regulator"/>
</dbReference>